<gene>
    <name evidence="1" type="ORF">GHI93_02850</name>
</gene>
<dbReference type="InterPro" id="IPR022302">
    <property type="entry name" value="Phosphoesterase_putative"/>
</dbReference>
<dbReference type="Proteomes" id="UP000439550">
    <property type="component" value="Unassembled WGS sequence"/>
</dbReference>
<sequence>MSNTKKLAIISDFHLDINHFSEEELELFNQVLINENITHLHFAGDMSNDFKNLTVPYFKHLSVLTEIAVSYNLGNHDMVGLTEETISANDFQVQWFSDTAFVSFSGWYDYSFMPQPVDVKKIERYKHAFYFDRKIHRAASDPLTTAQILSKLKKVLSALTKAKRIIISMHFVPHHAFIIDTRYEKFARFNAYLGSEHFHALFAQFPQITDVVFGHIHHHFSDVVIDDIHYHAKALGYPYEWQMVPRFFELHPELLITDAFHLRKRYNAIQSLTQWQTFRKKELAKEFLSALTIFEFH</sequence>
<dbReference type="PANTHER" id="PTHR36492:SF2">
    <property type="entry name" value="[ACYL-CARRIER-PROTEIN] PHOSPHODIESTERASE PPTH"/>
    <property type="match status" value="1"/>
</dbReference>
<dbReference type="NCBIfam" id="TIGR03729">
    <property type="entry name" value="acc_ester"/>
    <property type="match status" value="1"/>
</dbReference>
<dbReference type="InterPro" id="IPR029052">
    <property type="entry name" value="Metallo-depent_PP-like"/>
</dbReference>
<dbReference type="AlphaFoldDB" id="A0A7X2CZS2"/>
<evidence type="ECO:0000313" key="1">
    <source>
        <dbReference type="EMBL" id="MQW38889.1"/>
    </source>
</evidence>
<name>A0A7X2CZS2_9LACT</name>
<dbReference type="InterPro" id="IPR052963">
    <property type="entry name" value="Pantetheine_PDE"/>
</dbReference>
<dbReference type="EMBL" id="WITJ01000003">
    <property type="protein sequence ID" value="MQW38889.1"/>
    <property type="molecule type" value="Genomic_DNA"/>
</dbReference>
<accession>A0A7X2CZS2</accession>
<protein>
    <submittedName>
        <fullName evidence="1">Phosphoesterase</fullName>
    </submittedName>
</protein>
<keyword evidence="2" id="KW-1185">Reference proteome</keyword>
<dbReference type="SUPFAM" id="SSF56300">
    <property type="entry name" value="Metallo-dependent phosphatases"/>
    <property type="match status" value="1"/>
</dbReference>
<evidence type="ECO:0000313" key="2">
    <source>
        <dbReference type="Proteomes" id="UP000439550"/>
    </source>
</evidence>
<dbReference type="OrthoDB" id="113290at2"/>
<proteinExistence type="predicted"/>
<dbReference type="PANTHER" id="PTHR36492">
    <property type="match status" value="1"/>
</dbReference>
<dbReference type="Gene3D" id="3.60.21.10">
    <property type="match status" value="1"/>
</dbReference>
<dbReference type="RefSeq" id="WP_153495412.1">
    <property type="nucleotide sequence ID" value="NZ_CAXYUY010000001.1"/>
</dbReference>
<reference evidence="1 2" key="1">
    <citation type="submission" date="2019-10" db="EMBL/GenBank/DDBJ databases">
        <authorList>
            <person name="Dong K."/>
        </authorList>
    </citation>
    <scope>NUCLEOTIDE SEQUENCE [LARGE SCALE GENOMIC DNA]</scope>
    <source>
        <strain evidence="1 2">DSM 28960</strain>
    </source>
</reference>
<comment type="caution">
    <text evidence="1">The sequence shown here is derived from an EMBL/GenBank/DDBJ whole genome shotgun (WGS) entry which is preliminary data.</text>
</comment>
<organism evidence="1 2">
    <name type="scientific">Lactococcus hircilactis</name>
    <dbReference type="NCBI Taxonomy" id="1494462"/>
    <lineage>
        <taxon>Bacteria</taxon>
        <taxon>Bacillati</taxon>
        <taxon>Bacillota</taxon>
        <taxon>Bacilli</taxon>
        <taxon>Lactobacillales</taxon>
        <taxon>Streptococcaceae</taxon>
        <taxon>Lactococcus</taxon>
    </lineage>
</organism>